<reference evidence="3 4" key="1">
    <citation type="submission" date="2018-02" db="EMBL/GenBank/DDBJ databases">
        <title>The genomes of Aspergillus section Nigri reveals drivers in fungal speciation.</title>
        <authorList>
            <consortium name="DOE Joint Genome Institute"/>
            <person name="Vesth T.C."/>
            <person name="Nybo J."/>
            <person name="Theobald S."/>
            <person name="Brandl J."/>
            <person name="Frisvad J.C."/>
            <person name="Nielsen K.F."/>
            <person name="Lyhne E.K."/>
            <person name="Kogle M.E."/>
            <person name="Kuo A."/>
            <person name="Riley R."/>
            <person name="Clum A."/>
            <person name="Nolan M."/>
            <person name="Lipzen A."/>
            <person name="Salamov A."/>
            <person name="Henrissat B."/>
            <person name="Wiebenga A."/>
            <person name="De vries R.P."/>
            <person name="Grigoriev I.V."/>
            <person name="Mortensen U.H."/>
            <person name="Andersen M.R."/>
            <person name="Baker S.E."/>
        </authorList>
    </citation>
    <scope>NUCLEOTIDE SEQUENCE [LARGE SCALE GENOMIC DNA]</scope>
    <source>
        <strain evidence="3 4">CBS 114.80</strain>
    </source>
</reference>
<evidence type="ECO:0000256" key="1">
    <source>
        <dbReference type="SAM" id="MobiDB-lite"/>
    </source>
</evidence>
<evidence type="ECO:0000313" key="4">
    <source>
        <dbReference type="Proteomes" id="UP000248817"/>
    </source>
</evidence>
<dbReference type="PANTHER" id="PTHR35910:SF1">
    <property type="entry name" value="2EXR DOMAIN-CONTAINING PROTEIN"/>
    <property type="match status" value="1"/>
</dbReference>
<proteinExistence type="predicted"/>
<gene>
    <name evidence="3" type="ORF">BP00DRAFT_77327</name>
</gene>
<feature type="compositionally biased region" description="Acidic residues" evidence="1">
    <location>
        <begin position="324"/>
        <end position="334"/>
    </location>
</feature>
<organism evidence="3 4">
    <name type="scientific">Aspergillus indologenus CBS 114.80</name>
    <dbReference type="NCBI Taxonomy" id="1450541"/>
    <lineage>
        <taxon>Eukaryota</taxon>
        <taxon>Fungi</taxon>
        <taxon>Dikarya</taxon>
        <taxon>Ascomycota</taxon>
        <taxon>Pezizomycotina</taxon>
        <taxon>Eurotiomycetes</taxon>
        <taxon>Eurotiomycetidae</taxon>
        <taxon>Eurotiales</taxon>
        <taxon>Aspergillaceae</taxon>
        <taxon>Aspergillus</taxon>
        <taxon>Aspergillus subgen. Circumdati</taxon>
    </lineage>
</organism>
<feature type="region of interest" description="Disordered" evidence="1">
    <location>
        <begin position="311"/>
        <end position="334"/>
    </location>
</feature>
<evidence type="ECO:0000313" key="3">
    <source>
        <dbReference type="EMBL" id="PYI26051.1"/>
    </source>
</evidence>
<name>A0A2V5HQJ0_9EURO</name>
<dbReference type="Pfam" id="PF20150">
    <property type="entry name" value="2EXR"/>
    <property type="match status" value="1"/>
</dbReference>
<sequence>MPIPPQTDPQAPARPSRYSYTDEQWKVHTVHPQRYYSRSREDGALRPTRPAPCFSIGNPDIRPRTAAEKAREVDTALWASCKSVEEYEAKRREMDAAAARRAVEAGRVTFHPFSRLPAELRCQIWTMAMADHPTRVAITCSGYTPARRPRGGLCGTVAPGRPRIYAATAFMPPLMLVNGEAHALASRHYRRAFRGVQGGGGVLAAYPSVLTIEKAMILLLPLDRAEDLRMLAEIMVIVSPGAGGRVAFSREWSERFKILLRMASVCRLELRLTRSIPRHRVRGVNEYFALLFSEIRAAFSEWVAPELQVGPVRDEEKPRNDSDSSSEDLYTDSD</sequence>
<feature type="domain" description="2EXR" evidence="2">
    <location>
        <begin position="110"/>
        <end position="195"/>
    </location>
</feature>
<accession>A0A2V5HQJ0</accession>
<feature type="compositionally biased region" description="Basic and acidic residues" evidence="1">
    <location>
        <begin position="312"/>
        <end position="322"/>
    </location>
</feature>
<dbReference type="EMBL" id="KZ825613">
    <property type="protein sequence ID" value="PYI26051.1"/>
    <property type="molecule type" value="Genomic_DNA"/>
</dbReference>
<dbReference type="Proteomes" id="UP000248817">
    <property type="component" value="Unassembled WGS sequence"/>
</dbReference>
<keyword evidence="4" id="KW-1185">Reference proteome</keyword>
<dbReference type="PANTHER" id="PTHR35910">
    <property type="entry name" value="2EXR DOMAIN-CONTAINING PROTEIN"/>
    <property type="match status" value="1"/>
</dbReference>
<evidence type="ECO:0000259" key="2">
    <source>
        <dbReference type="Pfam" id="PF20150"/>
    </source>
</evidence>
<feature type="region of interest" description="Disordered" evidence="1">
    <location>
        <begin position="1"/>
        <end position="21"/>
    </location>
</feature>
<protein>
    <recommendedName>
        <fullName evidence="2">2EXR domain-containing protein</fullName>
    </recommendedName>
</protein>
<dbReference type="InterPro" id="IPR045518">
    <property type="entry name" value="2EXR"/>
</dbReference>
<dbReference type="AlphaFoldDB" id="A0A2V5HQJ0"/>